<dbReference type="InterPro" id="IPR048280">
    <property type="entry name" value="COX6B-like"/>
</dbReference>
<keyword evidence="3" id="KW-1015">Disulfide bond</keyword>
<keyword evidence="4" id="KW-1185">Reference proteome</keyword>
<proteinExistence type="predicted"/>
<dbReference type="AlphaFoldDB" id="A0A914CPW9"/>
<comment type="subcellular location">
    <subcellularLocation>
        <location evidence="1">Mitochondrion</location>
    </subcellularLocation>
</comment>
<protein>
    <submittedName>
        <fullName evidence="5">Uncharacterized protein</fullName>
    </submittedName>
</protein>
<dbReference type="SUPFAM" id="SSF47694">
    <property type="entry name" value="Cytochrome c oxidase subunit h"/>
    <property type="match status" value="1"/>
</dbReference>
<dbReference type="CDD" id="cd00926">
    <property type="entry name" value="Cyt_c_Oxidase_VIb"/>
    <property type="match status" value="1"/>
</dbReference>
<dbReference type="Proteomes" id="UP000887540">
    <property type="component" value="Unplaced"/>
</dbReference>
<dbReference type="PANTHER" id="PTHR11387">
    <property type="entry name" value="CYTOCHROME C OXIDASE SUBUNIT 6B"/>
    <property type="match status" value="1"/>
</dbReference>
<evidence type="ECO:0000313" key="4">
    <source>
        <dbReference type="Proteomes" id="UP000887540"/>
    </source>
</evidence>
<dbReference type="Pfam" id="PF02297">
    <property type="entry name" value="COX6B"/>
    <property type="match status" value="1"/>
</dbReference>
<dbReference type="GO" id="GO:0045277">
    <property type="term" value="C:respiratory chain complex IV"/>
    <property type="evidence" value="ECO:0007669"/>
    <property type="project" value="InterPro"/>
</dbReference>
<keyword evidence="2" id="KW-0496">Mitochondrion</keyword>
<accession>A0A914CPW9</accession>
<dbReference type="GO" id="GO:0005739">
    <property type="term" value="C:mitochondrion"/>
    <property type="evidence" value="ECO:0007669"/>
    <property type="project" value="UniProtKB-SubCell"/>
</dbReference>
<organism evidence="4 5">
    <name type="scientific">Acrobeloides nanus</name>
    <dbReference type="NCBI Taxonomy" id="290746"/>
    <lineage>
        <taxon>Eukaryota</taxon>
        <taxon>Metazoa</taxon>
        <taxon>Ecdysozoa</taxon>
        <taxon>Nematoda</taxon>
        <taxon>Chromadorea</taxon>
        <taxon>Rhabditida</taxon>
        <taxon>Tylenchina</taxon>
        <taxon>Cephalobomorpha</taxon>
        <taxon>Cephaloboidea</taxon>
        <taxon>Cephalobidae</taxon>
        <taxon>Acrobeloides</taxon>
    </lineage>
</organism>
<evidence type="ECO:0000256" key="3">
    <source>
        <dbReference type="ARBA" id="ARBA00023157"/>
    </source>
</evidence>
<dbReference type="InterPro" id="IPR036549">
    <property type="entry name" value="CX6/COA6-like_sf"/>
</dbReference>
<dbReference type="InterPro" id="IPR003213">
    <property type="entry name" value="Cyt_c_oxidase_su6B"/>
</dbReference>
<dbReference type="WBParaSite" id="ACRNAN_scaffold12580.g18986.t1">
    <property type="protein sequence ID" value="ACRNAN_scaffold12580.g18986.t1"/>
    <property type="gene ID" value="ACRNAN_scaffold12580.g18986"/>
</dbReference>
<evidence type="ECO:0000256" key="1">
    <source>
        <dbReference type="ARBA" id="ARBA00004173"/>
    </source>
</evidence>
<reference evidence="5" key="1">
    <citation type="submission" date="2022-11" db="UniProtKB">
        <authorList>
            <consortium name="WormBaseParasite"/>
        </authorList>
    </citation>
    <scope>IDENTIFICATION</scope>
</reference>
<evidence type="ECO:0000256" key="2">
    <source>
        <dbReference type="ARBA" id="ARBA00023128"/>
    </source>
</evidence>
<dbReference type="Gene3D" id="1.10.10.140">
    <property type="entry name" value="Cytochrome c oxidase, subunit VIb"/>
    <property type="match status" value="1"/>
</dbReference>
<sequence>MANIDVPETTRERIQKFQEKKEEVIEIEEGVKIKKETEPILPHPDDPIWHNKEKSKELMEKLIWAAPYDARFPQQRRQRQCFAYYVDYFRCKELMGEDYKPCKFFWNVYMDVCPGFWVQKWDELREEGKFPAKFDR</sequence>
<evidence type="ECO:0000313" key="5">
    <source>
        <dbReference type="WBParaSite" id="ACRNAN_scaffold12580.g18986.t1"/>
    </source>
</evidence>
<name>A0A914CPW9_9BILA</name>